<dbReference type="GO" id="GO:0046475">
    <property type="term" value="P:glycerophospholipid catabolic process"/>
    <property type="evidence" value="ECO:0007669"/>
    <property type="project" value="TreeGrafter"/>
</dbReference>
<dbReference type="PANTHER" id="PTHR10728">
    <property type="entry name" value="CYTOSOLIC PHOSPHOLIPASE A2"/>
    <property type="match status" value="1"/>
</dbReference>
<dbReference type="PROSITE" id="PS51210">
    <property type="entry name" value="PLA2C"/>
    <property type="match status" value="1"/>
</dbReference>
<dbReference type="Proteomes" id="UP001172673">
    <property type="component" value="Unassembled WGS sequence"/>
</dbReference>
<evidence type="ECO:0000256" key="10">
    <source>
        <dbReference type="RuleBase" id="RU362103"/>
    </source>
</evidence>
<keyword evidence="3 10" id="KW-0732">Signal</keyword>
<dbReference type="Gene3D" id="3.40.1090.10">
    <property type="entry name" value="Cytosolic phospholipase A2 catalytic domain"/>
    <property type="match status" value="1"/>
</dbReference>
<feature type="signal peptide" evidence="10">
    <location>
        <begin position="1"/>
        <end position="18"/>
    </location>
</feature>
<keyword evidence="4 9" id="KW-0378">Hydrolase</keyword>
<dbReference type="PANTHER" id="PTHR10728:SF33">
    <property type="entry name" value="LYSOPHOSPHOLIPASE 1-RELATED"/>
    <property type="match status" value="1"/>
</dbReference>
<evidence type="ECO:0000256" key="1">
    <source>
        <dbReference type="ARBA" id="ARBA00008780"/>
    </source>
</evidence>
<dbReference type="Pfam" id="PF01735">
    <property type="entry name" value="PLA2_B"/>
    <property type="match status" value="1"/>
</dbReference>
<evidence type="ECO:0000256" key="2">
    <source>
        <dbReference type="ARBA" id="ARBA00013274"/>
    </source>
</evidence>
<dbReference type="AlphaFoldDB" id="A0AA38XP01"/>
<organism evidence="12 13">
    <name type="scientific">Cladophialophora chaetospira</name>
    <dbReference type="NCBI Taxonomy" id="386627"/>
    <lineage>
        <taxon>Eukaryota</taxon>
        <taxon>Fungi</taxon>
        <taxon>Dikarya</taxon>
        <taxon>Ascomycota</taxon>
        <taxon>Pezizomycotina</taxon>
        <taxon>Eurotiomycetes</taxon>
        <taxon>Chaetothyriomycetidae</taxon>
        <taxon>Chaetothyriales</taxon>
        <taxon>Herpotrichiellaceae</taxon>
        <taxon>Cladophialophora</taxon>
    </lineage>
</organism>
<feature type="chain" id="PRO_5041486974" description="Lysophospholipase" evidence="10">
    <location>
        <begin position="19"/>
        <end position="643"/>
    </location>
</feature>
<dbReference type="SMART" id="SM00022">
    <property type="entry name" value="PLAc"/>
    <property type="match status" value="1"/>
</dbReference>
<dbReference type="EC" id="3.1.1.5" evidence="2 10"/>
<keyword evidence="6 9" id="KW-0443">Lipid metabolism</keyword>
<dbReference type="GO" id="GO:0004622">
    <property type="term" value="F:phosphatidylcholine lysophospholipase activity"/>
    <property type="evidence" value="ECO:0007669"/>
    <property type="project" value="UniProtKB-EC"/>
</dbReference>
<gene>
    <name evidence="12" type="ORF">H2200_000677</name>
</gene>
<proteinExistence type="inferred from homology"/>
<evidence type="ECO:0000256" key="8">
    <source>
        <dbReference type="ARBA" id="ARBA00049531"/>
    </source>
</evidence>
<dbReference type="InterPro" id="IPR002642">
    <property type="entry name" value="LysoPLipase_cat_dom"/>
</dbReference>
<dbReference type="GO" id="GO:0004623">
    <property type="term" value="F:phospholipase A2 activity"/>
    <property type="evidence" value="ECO:0007669"/>
    <property type="project" value="TreeGrafter"/>
</dbReference>
<accession>A0AA38XP01</accession>
<evidence type="ECO:0000256" key="7">
    <source>
        <dbReference type="ARBA" id="ARBA00023180"/>
    </source>
</evidence>
<evidence type="ECO:0000256" key="5">
    <source>
        <dbReference type="ARBA" id="ARBA00022963"/>
    </source>
</evidence>
<keyword evidence="13" id="KW-1185">Reference proteome</keyword>
<evidence type="ECO:0000313" key="12">
    <source>
        <dbReference type="EMBL" id="KAJ9616957.1"/>
    </source>
</evidence>
<evidence type="ECO:0000256" key="4">
    <source>
        <dbReference type="ARBA" id="ARBA00022801"/>
    </source>
</evidence>
<dbReference type="EMBL" id="JAPDRK010000001">
    <property type="protein sequence ID" value="KAJ9616957.1"/>
    <property type="molecule type" value="Genomic_DNA"/>
</dbReference>
<comment type="caution">
    <text evidence="12">The sequence shown here is derived from an EMBL/GenBank/DDBJ whole genome shotgun (WGS) entry which is preliminary data.</text>
</comment>
<evidence type="ECO:0000256" key="6">
    <source>
        <dbReference type="ARBA" id="ARBA00023098"/>
    </source>
</evidence>
<evidence type="ECO:0000256" key="9">
    <source>
        <dbReference type="PROSITE-ProRule" id="PRU00555"/>
    </source>
</evidence>
<dbReference type="InterPro" id="IPR016035">
    <property type="entry name" value="Acyl_Trfase/lysoPLipase"/>
</dbReference>
<keyword evidence="7" id="KW-0325">Glycoprotein</keyword>
<comment type="catalytic activity">
    <reaction evidence="8 10">
        <text>a 1-acyl-sn-glycero-3-phosphocholine + H2O = sn-glycerol 3-phosphocholine + a fatty acid + H(+)</text>
        <dbReference type="Rhea" id="RHEA:15177"/>
        <dbReference type="ChEBI" id="CHEBI:15377"/>
        <dbReference type="ChEBI" id="CHEBI:15378"/>
        <dbReference type="ChEBI" id="CHEBI:16870"/>
        <dbReference type="ChEBI" id="CHEBI:28868"/>
        <dbReference type="ChEBI" id="CHEBI:58168"/>
        <dbReference type="EC" id="3.1.1.5"/>
    </reaction>
</comment>
<sequence>MRSTHISFLTISASAVLAQNLSESYAPVYVDCPSDVTFTRPASDGLNADEETWLHNRKRVVAGALSKYLSNANLTEFDINSYISGLNNSNLAAVPAIGVAISGGGYASAIMGAGVIRALDGREEVSNAAGTGGLLQALSFFSGQSGGSWVVSSYTSAEYPMSDDLLDYWQPQINRFTAKINGTHEATTESIVLDIAAKAKAGFNVSVADFLGRLNGYEFIKGPRGGLNVTLSGVKNLPTFQNHQMPLPIIQFTKVTDKDQNQLGLLVPSMKSPTYEMTPYEFGTWMQPIESFADIEYLGTNLMNGQPANKSACVKGFDRLPWVIGASANAYEFWWLENHSNNTLGQFPKRSMGSGPQNKRTLSANKSRLAKRLESEFPAQQVEELGAPFEQYFGLDLEGYAYTRIPNPFRNESTAPQDYQLKLVDATEPASSLPLAGQLARNASFIIAWDDNSDAWPNGWENGTSMYQAYLYFKEHQIPFPIVPSPATFIARNYTIKPAFFGCEAHLTSTNDTRAPIVAWFGNAPYSSYSNMTFFQNVTPIPRVHDLWNNTFNQITQGSGSLDAEWPACLACAAIDRSLAKLDPPMQRTAQCQRCFDRYCWDGVSAPEYPGHVDVDSTLLLNSSVTYAEWYATIGKNLEGGGC</sequence>
<comment type="similarity">
    <text evidence="1 10">Belongs to the lysophospholipase family.</text>
</comment>
<evidence type="ECO:0000256" key="3">
    <source>
        <dbReference type="ARBA" id="ARBA00022729"/>
    </source>
</evidence>
<reference evidence="12" key="1">
    <citation type="submission" date="2022-10" db="EMBL/GenBank/DDBJ databases">
        <title>Culturing micro-colonial fungi from biological soil crusts in the Mojave desert and describing Neophaeococcomyces mojavensis, and introducing the new genera and species Taxawa tesnikishii.</title>
        <authorList>
            <person name="Kurbessoian T."/>
            <person name="Stajich J.E."/>
        </authorList>
    </citation>
    <scope>NUCLEOTIDE SEQUENCE</scope>
    <source>
        <strain evidence="12">TK_41</strain>
    </source>
</reference>
<keyword evidence="5 9" id="KW-0442">Lipid degradation</keyword>
<evidence type="ECO:0000259" key="11">
    <source>
        <dbReference type="PROSITE" id="PS51210"/>
    </source>
</evidence>
<name>A0AA38XP01_9EURO</name>
<dbReference type="SUPFAM" id="SSF52151">
    <property type="entry name" value="FabD/lysophospholipase-like"/>
    <property type="match status" value="1"/>
</dbReference>
<protein>
    <recommendedName>
        <fullName evidence="2 10">Lysophospholipase</fullName>
        <ecNumber evidence="2 10">3.1.1.5</ecNumber>
    </recommendedName>
</protein>
<evidence type="ECO:0000313" key="13">
    <source>
        <dbReference type="Proteomes" id="UP001172673"/>
    </source>
</evidence>
<dbReference type="GO" id="GO:0005829">
    <property type="term" value="C:cytosol"/>
    <property type="evidence" value="ECO:0007669"/>
    <property type="project" value="TreeGrafter"/>
</dbReference>
<feature type="domain" description="PLA2c" evidence="11">
    <location>
        <begin position="31"/>
        <end position="606"/>
    </location>
</feature>